<dbReference type="CDD" id="cd08440">
    <property type="entry name" value="PBP2_LTTR_like_4"/>
    <property type="match status" value="1"/>
</dbReference>
<keyword evidence="8" id="KW-1185">Reference proteome</keyword>
<dbReference type="Gene3D" id="3.40.190.290">
    <property type="match status" value="1"/>
</dbReference>
<sequence length="370" mass="38614">MNITLRQLRAFVAVAEARSFTEAAVRLHLTQSAVSMLVRQLEADFGLPLFVRTTRAVSLTEAGLGLLPAAQRMLADLQEVFDGARDLRELRRGSLRIAAPQMFACSLLPRSVERFHAEYPDISLGIIDVTADEVGEAVRRHDAEIGVGPERPVPDDVTRTLLWAEPIDLVCHAGSRWAGARRLAWADVLAEPWVLYSDEFAAHLERLLHPGQPGFRLHRATEARYMTTALALVGRGVGVTAAPRYVAPFAAGFGVRFVELEAPAVRRNFCLYRRRGFALSPAAEAFLARLEADRAEEVAGGTGPAGTAAAAGGAGPTGGAGAAGATGGAGAADGAEADCRAGATCGAGAADGAEAAGRAEATGGAGPTGR</sequence>
<dbReference type="InterPro" id="IPR005119">
    <property type="entry name" value="LysR_subst-bd"/>
</dbReference>
<accession>A0A5B8FXD7</accession>
<evidence type="ECO:0000259" key="6">
    <source>
        <dbReference type="PROSITE" id="PS50931"/>
    </source>
</evidence>
<dbReference type="RefSeq" id="WP_138575577.1">
    <property type="nucleotide sequence ID" value="NZ_CP040818.1"/>
</dbReference>
<dbReference type="Proteomes" id="UP000305888">
    <property type="component" value="Chromosome"/>
</dbReference>
<dbReference type="EMBL" id="CP040818">
    <property type="protein sequence ID" value="QDL91179.1"/>
    <property type="molecule type" value="Genomic_DNA"/>
</dbReference>
<dbReference type="InterPro" id="IPR000847">
    <property type="entry name" value="LysR_HTH_N"/>
</dbReference>
<dbReference type="PANTHER" id="PTHR30419:SF30">
    <property type="entry name" value="LYSR FAMILY TRANSCRIPTIONAL REGULATOR"/>
    <property type="match status" value="1"/>
</dbReference>
<gene>
    <name evidence="7" type="ORF">FDP22_04915</name>
</gene>
<evidence type="ECO:0000256" key="2">
    <source>
        <dbReference type="ARBA" id="ARBA00023015"/>
    </source>
</evidence>
<dbReference type="PANTHER" id="PTHR30419">
    <property type="entry name" value="HTH-TYPE TRANSCRIPTIONAL REGULATOR YBHD"/>
    <property type="match status" value="1"/>
</dbReference>
<dbReference type="InterPro" id="IPR050950">
    <property type="entry name" value="HTH-type_LysR_regulators"/>
</dbReference>
<dbReference type="Pfam" id="PF03466">
    <property type="entry name" value="LysR_substrate"/>
    <property type="match status" value="1"/>
</dbReference>
<dbReference type="InterPro" id="IPR036390">
    <property type="entry name" value="WH_DNA-bd_sf"/>
</dbReference>
<evidence type="ECO:0000256" key="4">
    <source>
        <dbReference type="ARBA" id="ARBA00023163"/>
    </source>
</evidence>
<reference evidence="7 8" key="1">
    <citation type="submission" date="2019-06" db="EMBL/GenBank/DDBJ databases">
        <title>Genome sequence of Rhodobacteraceae bacterium D4M1.</title>
        <authorList>
            <person name="Cao J."/>
        </authorList>
    </citation>
    <scope>NUCLEOTIDE SEQUENCE [LARGE SCALE GENOMIC DNA]</scope>
    <source>
        <strain evidence="7 8">D4M1</strain>
    </source>
</reference>
<dbReference type="Pfam" id="PF00126">
    <property type="entry name" value="HTH_1"/>
    <property type="match status" value="1"/>
</dbReference>
<feature type="compositionally biased region" description="Gly residues" evidence="5">
    <location>
        <begin position="312"/>
        <end position="331"/>
    </location>
</feature>
<comment type="similarity">
    <text evidence="1">Belongs to the LysR transcriptional regulatory family.</text>
</comment>
<feature type="region of interest" description="Disordered" evidence="5">
    <location>
        <begin position="299"/>
        <end position="334"/>
    </location>
</feature>
<organism evidence="7 8">
    <name type="scientific">Paroceanicella profunda</name>
    <dbReference type="NCBI Taxonomy" id="2579971"/>
    <lineage>
        <taxon>Bacteria</taxon>
        <taxon>Pseudomonadati</taxon>
        <taxon>Pseudomonadota</taxon>
        <taxon>Alphaproteobacteria</taxon>
        <taxon>Rhodobacterales</taxon>
        <taxon>Paracoccaceae</taxon>
        <taxon>Paroceanicella</taxon>
    </lineage>
</organism>
<dbReference type="GO" id="GO:0003700">
    <property type="term" value="F:DNA-binding transcription factor activity"/>
    <property type="evidence" value="ECO:0007669"/>
    <property type="project" value="InterPro"/>
</dbReference>
<dbReference type="AlphaFoldDB" id="A0A5B8FXD7"/>
<feature type="domain" description="HTH lysR-type" evidence="6">
    <location>
        <begin position="3"/>
        <end position="60"/>
    </location>
</feature>
<dbReference type="PRINTS" id="PR00039">
    <property type="entry name" value="HTHLYSR"/>
</dbReference>
<name>A0A5B8FXD7_9RHOB</name>
<dbReference type="InterPro" id="IPR036388">
    <property type="entry name" value="WH-like_DNA-bd_sf"/>
</dbReference>
<evidence type="ECO:0000256" key="5">
    <source>
        <dbReference type="SAM" id="MobiDB-lite"/>
    </source>
</evidence>
<dbReference type="GO" id="GO:0003677">
    <property type="term" value="F:DNA binding"/>
    <property type="evidence" value="ECO:0007669"/>
    <property type="project" value="UniProtKB-KW"/>
</dbReference>
<proteinExistence type="inferred from homology"/>
<keyword evidence="3" id="KW-0238">DNA-binding</keyword>
<dbReference type="OrthoDB" id="9815174at2"/>
<dbReference type="GO" id="GO:0005829">
    <property type="term" value="C:cytosol"/>
    <property type="evidence" value="ECO:0007669"/>
    <property type="project" value="TreeGrafter"/>
</dbReference>
<evidence type="ECO:0000256" key="1">
    <source>
        <dbReference type="ARBA" id="ARBA00009437"/>
    </source>
</evidence>
<dbReference type="SUPFAM" id="SSF53850">
    <property type="entry name" value="Periplasmic binding protein-like II"/>
    <property type="match status" value="1"/>
</dbReference>
<protein>
    <submittedName>
        <fullName evidence="7">LysR family transcriptional regulator</fullName>
    </submittedName>
</protein>
<dbReference type="Gene3D" id="1.10.10.10">
    <property type="entry name" value="Winged helix-like DNA-binding domain superfamily/Winged helix DNA-binding domain"/>
    <property type="match status" value="1"/>
</dbReference>
<evidence type="ECO:0000313" key="7">
    <source>
        <dbReference type="EMBL" id="QDL91179.1"/>
    </source>
</evidence>
<dbReference type="SUPFAM" id="SSF46785">
    <property type="entry name" value="Winged helix' DNA-binding domain"/>
    <property type="match status" value="1"/>
</dbReference>
<dbReference type="PROSITE" id="PS50931">
    <property type="entry name" value="HTH_LYSR"/>
    <property type="match status" value="1"/>
</dbReference>
<keyword evidence="2" id="KW-0805">Transcription regulation</keyword>
<dbReference type="KEGG" id="ppru:FDP22_04915"/>
<keyword evidence="4" id="KW-0804">Transcription</keyword>
<evidence type="ECO:0000256" key="3">
    <source>
        <dbReference type="ARBA" id="ARBA00023125"/>
    </source>
</evidence>
<dbReference type="FunFam" id="1.10.10.10:FF:000001">
    <property type="entry name" value="LysR family transcriptional regulator"/>
    <property type="match status" value="1"/>
</dbReference>
<evidence type="ECO:0000313" key="8">
    <source>
        <dbReference type="Proteomes" id="UP000305888"/>
    </source>
</evidence>